<keyword evidence="7" id="KW-1185">Reference proteome</keyword>
<dbReference type="PROSITE" id="PS00041">
    <property type="entry name" value="HTH_ARAC_FAMILY_1"/>
    <property type="match status" value="1"/>
</dbReference>
<organism evidence="6 7">
    <name type="scientific">Aquirufa originis</name>
    <dbReference type="NCBI Taxonomy" id="3096514"/>
    <lineage>
        <taxon>Bacteria</taxon>
        <taxon>Pseudomonadati</taxon>
        <taxon>Bacteroidota</taxon>
        <taxon>Cytophagia</taxon>
        <taxon>Cytophagales</taxon>
        <taxon>Flectobacillaceae</taxon>
        <taxon>Aquirufa</taxon>
    </lineage>
</organism>
<feature type="transmembrane region" description="Helical" evidence="4">
    <location>
        <begin position="54"/>
        <end position="74"/>
    </location>
</feature>
<feature type="transmembrane region" description="Helical" evidence="4">
    <location>
        <begin position="6"/>
        <end position="21"/>
    </location>
</feature>
<proteinExistence type="predicted"/>
<evidence type="ECO:0000313" key="7">
    <source>
        <dbReference type="Proteomes" id="UP001598112"/>
    </source>
</evidence>
<dbReference type="SMART" id="SM00342">
    <property type="entry name" value="HTH_ARAC"/>
    <property type="match status" value="1"/>
</dbReference>
<dbReference type="InterPro" id="IPR009057">
    <property type="entry name" value="Homeodomain-like_sf"/>
</dbReference>
<keyword evidence="3" id="KW-0804">Transcription</keyword>
<keyword evidence="4" id="KW-0812">Transmembrane</keyword>
<keyword evidence="2" id="KW-0238">DNA-binding</keyword>
<dbReference type="Proteomes" id="UP001598112">
    <property type="component" value="Unassembled WGS sequence"/>
</dbReference>
<dbReference type="SUPFAM" id="SSF46689">
    <property type="entry name" value="Homeodomain-like"/>
    <property type="match status" value="1"/>
</dbReference>
<feature type="transmembrane region" description="Helical" evidence="4">
    <location>
        <begin position="228"/>
        <end position="249"/>
    </location>
</feature>
<dbReference type="EMBL" id="JBBKXY010000002">
    <property type="protein sequence ID" value="MFD3293387.1"/>
    <property type="molecule type" value="Genomic_DNA"/>
</dbReference>
<keyword evidence="4" id="KW-0472">Membrane</keyword>
<dbReference type="RefSeq" id="WP_377978638.1">
    <property type="nucleotide sequence ID" value="NZ_JBBKXY010000002.1"/>
</dbReference>
<reference evidence="6 7" key="1">
    <citation type="submission" date="2024-03" db="EMBL/GenBank/DDBJ databases">
        <title>Aquirufa genome sequencing.</title>
        <authorList>
            <person name="Pitt A."/>
            <person name="Hahn M.W."/>
        </authorList>
    </citation>
    <scope>NUCLEOTIDE SEQUENCE [LARGE SCALE GENOMIC DNA]</scope>
    <source>
        <strain evidence="6 7">KTFRIE-69F</strain>
    </source>
</reference>
<sequence>MILYVSLFSIITSAIIAIYNWRINPNALLLTGIFGIFSTYGLTHYFTVYHHDDFWTAIFYGNLSPLWYLPGPMLYVYTRNTITDKSLFSSKKDYLHLLPFLLQAINISPYLFSTFDFKLQTARLINENINNVRTLGSGFFIPPSISFVTRPSLVIIYAIASVFLLQKYHRRERKNLEANKQNKLVYNWLFTLILVTLIVAVNFLVMTLNLYDAPVSSVIMESAPTYNISGIAFALLPLILIVFFPQILYGMPIATSTKKAAKLTIMAADSADPLAETAQLIVDYINNEKPYLYPEFDIEDISEKLDIPKHHIIYCFTMILQKKFTAYRSTVRIEHAKKLLKAGTADTLSIDGIGAQSGFSSRSGFYATFKAETGMTPSQYLEKLA</sequence>
<evidence type="ECO:0000256" key="3">
    <source>
        <dbReference type="ARBA" id="ARBA00023163"/>
    </source>
</evidence>
<keyword evidence="1" id="KW-0805">Transcription regulation</keyword>
<dbReference type="PROSITE" id="PS01124">
    <property type="entry name" value="HTH_ARAC_FAMILY_2"/>
    <property type="match status" value="1"/>
</dbReference>
<dbReference type="InterPro" id="IPR018062">
    <property type="entry name" value="HTH_AraC-typ_CS"/>
</dbReference>
<feature type="transmembrane region" description="Helical" evidence="4">
    <location>
        <begin position="185"/>
        <end position="208"/>
    </location>
</feature>
<comment type="caution">
    <text evidence="6">The sequence shown here is derived from an EMBL/GenBank/DDBJ whole genome shotgun (WGS) entry which is preliminary data.</text>
</comment>
<evidence type="ECO:0000256" key="2">
    <source>
        <dbReference type="ARBA" id="ARBA00023125"/>
    </source>
</evidence>
<evidence type="ECO:0000256" key="1">
    <source>
        <dbReference type="ARBA" id="ARBA00023015"/>
    </source>
</evidence>
<evidence type="ECO:0000256" key="4">
    <source>
        <dbReference type="SAM" id="Phobius"/>
    </source>
</evidence>
<dbReference type="Pfam" id="PF12833">
    <property type="entry name" value="HTH_18"/>
    <property type="match status" value="1"/>
</dbReference>
<evidence type="ECO:0000313" key="6">
    <source>
        <dbReference type="EMBL" id="MFD3293387.1"/>
    </source>
</evidence>
<gene>
    <name evidence="6" type="ORF">SKC35_06790</name>
</gene>
<dbReference type="Gene3D" id="1.10.10.60">
    <property type="entry name" value="Homeodomain-like"/>
    <property type="match status" value="1"/>
</dbReference>
<keyword evidence="4" id="KW-1133">Transmembrane helix</keyword>
<dbReference type="InterPro" id="IPR018060">
    <property type="entry name" value="HTH_AraC"/>
</dbReference>
<protein>
    <submittedName>
        <fullName evidence="6">Helix-turn-helix domain-containing protein</fullName>
    </submittedName>
</protein>
<feature type="transmembrane region" description="Helical" evidence="4">
    <location>
        <begin position="28"/>
        <end position="48"/>
    </location>
</feature>
<accession>A0ABW6D8L3</accession>
<name>A0ABW6D8L3_9BACT</name>
<feature type="transmembrane region" description="Helical" evidence="4">
    <location>
        <begin position="145"/>
        <end position="165"/>
    </location>
</feature>
<dbReference type="PANTHER" id="PTHR43280">
    <property type="entry name" value="ARAC-FAMILY TRANSCRIPTIONAL REGULATOR"/>
    <property type="match status" value="1"/>
</dbReference>
<dbReference type="PANTHER" id="PTHR43280:SF29">
    <property type="entry name" value="ARAC-FAMILY TRANSCRIPTIONAL REGULATOR"/>
    <property type="match status" value="1"/>
</dbReference>
<evidence type="ECO:0000259" key="5">
    <source>
        <dbReference type="PROSITE" id="PS01124"/>
    </source>
</evidence>
<feature type="domain" description="HTH araC/xylS-type" evidence="5">
    <location>
        <begin position="279"/>
        <end position="383"/>
    </location>
</feature>
<feature type="transmembrane region" description="Helical" evidence="4">
    <location>
        <begin position="94"/>
        <end position="112"/>
    </location>
</feature>